<keyword evidence="1" id="KW-0732">Signal</keyword>
<gene>
    <name evidence="2" type="ORF">PSANT_01524</name>
</gene>
<evidence type="ECO:0000313" key="2">
    <source>
        <dbReference type="EMBL" id="SPO43839.1"/>
    </source>
</evidence>
<comment type="caution">
    <text evidence="2">The sequence shown here is derived from an EMBL/GenBank/DDBJ whole genome shotgun (WGS) entry which is preliminary data.</text>
</comment>
<evidence type="ECO:0000256" key="1">
    <source>
        <dbReference type="SAM" id="SignalP"/>
    </source>
</evidence>
<feature type="chain" id="PRO_5022760988" evidence="1">
    <location>
        <begin position="16"/>
        <end position="283"/>
    </location>
</feature>
<reference evidence="2" key="1">
    <citation type="submission" date="2018-03" db="EMBL/GenBank/DDBJ databases">
        <authorList>
            <person name="Guldener U."/>
        </authorList>
    </citation>
    <scope>NUCLEOTIDE SEQUENCE [LARGE SCALE GENOMIC DNA]</scope>
    <source>
        <strain evidence="2">ATCC34888</strain>
    </source>
</reference>
<sequence length="283" mass="31121">MATLLYMVVLAVASADSNVKHNHALFNGILPPPAVFGLHGYVPLSKAGHEVPEETKIYADLANANGTGPHVDFIWMRHGIPSYLTTKLNLSRESVEQNHYRILMVEGAARVELDAVASAQNREAADLKTRDVGDMDIQDCFDLPPLPQGAATAVCHNNHGALLRDCDSLYWAMTDEFCNDWDEAGRVYGIQHSCAIVAKRARLAATCFSIRETASYAYALPIIHQCWGTLGSCTIWRSGVIQGNNHAPKSLPWYQDSVWPDGTLASAWPPQRCRKRVLGASDH</sequence>
<keyword evidence="3" id="KW-1185">Reference proteome</keyword>
<feature type="signal peptide" evidence="1">
    <location>
        <begin position="1"/>
        <end position="15"/>
    </location>
</feature>
<dbReference type="Proteomes" id="UP000325008">
    <property type="component" value="Unassembled WGS sequence"/>
</dbReference>
<name>A0A5C3FK87_PSEA2</name>
<dbReference type="AlphaFoldDB" id="A0A5C3FK87"/>
<accession>A0A5C3FK87</accession>
<protein>
    <submittedName>
        <fullName evidence="2">Uncharacterized protein</fullName>
    </submittedName>
</protein>
<dbReference type="EMBL" id="OOIQ01000003">
    <property type="protein sequence ID" value="SPO43839.1"/>
    <property type="molecule type" value="Genomic_DNA"/>
</dbReference>
<organism evidence="2 3">
    <name type="scientific">Pseudozyma antarctica</name>
    <name type="common">Yeast</name>
    <name type="synonym">Candida antarctica</name>
    <dbReference type="NCBI Taxonomy" id="84753"/>
    <lineage>
        <taxon>Eukaryota</taxon>
        <taxon>Fungi</taxon>
        <taxon>Dikarya</taxon>
        <taxon>Basidiomycota</taxon>
        <taxon>Ustilaginomycotina</taxon>
        <taxon>Ustilaginomycetes</taxon>
        <taxon>Ustilaginales</taxon>
        <taxon>Ustilaginaceae</taxon>
        <taxon>Moesziomyces</taxon>
    </lineage>
</organism>
<evidence type="ECO:0000313" key="3">
    <source>
        <dbReference type="Proteomes" id="UP000325008"/>
    </source>
</evidence>
<dbReference type="OrthoDB" id="2553809at2759"/>
<proteinExistence type="predicted"/>